<dbReference type="InterPro" id="IPR014717">
    <property type="entry name" value="Transl_elong_EF1B/ribsomal_bS6"/>
</dbReference>
<dbReference type="InterPro" id="IPR018392">
    <property type="entry name" value="LysM"/>
</dbReference>
<dbReference type="Gene3D" id="3.10.350.10">
    <property type="entry name" value="LysM domain"/>
    <property type="match status" value="1"/>
</dbReference>
<proteinExistence type="predicted"/>
<dbReference type="AlphaFoldDB" id="A0A098EMN9"/>
<keyword evidence="4" id="KW-1185">Reference proteome</keyword>
<dbReference type="CDD" id="cd00118">
    <property type="entry name" value="LysM"/>
    <property type="match status" value="1"/>
</dbReference>
<dbReference type="Pfam" id="PF01476">
    <property type="entry name" value="LysM"/>
    <property type="match status" value="1"/>
</dbReference>
<accession>A0A098EMN9</accession>
<dbReference type="OrthoDB" id="2427034at2"/>
<name>A0A098EMN9_9BACL</name>
<dbReference type="STRING" id="1499687.BN1080_02023"/>
<dbReference type="RefSeq" id="WP_110925618.1">
    <property type="nucleotide sequence ID" value="NZ_CCXS01000001.1"/>
</dbReference>
<dbReference type="InterPro" id="IPR036779">
    <property type="entry name" value="LysM_dom_sf"/>
</dbReference>
<evidence type="ECO:0000313" key="3">
    <source>
        <dbReference type="EMBL" id="CEG23080.1"/>
    </source>
</evidence>
<dbReference type="EMBL" id="CCXS01000001">
    <property type="protein sequence ID" value="CEG23080.1"/>
    <property type="molecule type" value="Genomic_DNA"/>
</dbReference>
<dbReference type="SMART" id="SM00257">
    <property type="entry name" value="LysM"/>
    <property type="match status" value="1"/>
</dbReference>
<evidence type="ECO:0000259" key="2">
    <source>
        <dbReference type="PROSITE" id="PS51782"/>
    </source>
</evidence>
<evidence type="ECO:0000256" key="1">
    <source>
        <dbReference type="SAM" id="MobiDB-lite"/>
    </source>
</evidence>
<dbReference type="Proteomes" id="UP000043699">
    <property type="component" value="Unassembled WGS sequence"/>
</dbReference>
<sequence length="320" mass="34696">MSSLTRRQKEMGLVVLAVLFLLGLAAYSYFGIYTPARDAKLQAEQLLSSEREVLMALETQVKSKPVGEKISISDLQQKVSVEPLTDLILLQVEQAELISDTLALSIAFTEGPLELLQPVEGVENIQEVLTTVEIEAADYASILRFIREIEAMDRIMIIDAIDFGANPEVTQVTEEEETLTASLTFSAFYRPDLIALQDTMPKVAVPAPAGKSNPLPQNDGTDLELETTTPEAVEVPAADSVPSADAEEESTDVSKINTQDSFQVAGLSEQIHQIKAGDTLSAISLEYFGDADKVAELQEANGLDSTLILTGNQLIIPELT</sequence>
<reference evidence="3 4" key="1">
    <citation type="submission" date="2014-09" db="EMBL/GenBank/DDBJ databases">
        <authorList>
            <person name="Urmite Genomes Urmite Genomes"/>
        </authorList>
    </citation>
    <scope>NUCLEOTIDE SEQUENCE [LARGE SCALE GENOMIC DNA]</scope>
    <source>
        <strain evidence="3 4">ES2</strain>
    </source>
</reference>
<dbReference type="SUPFAM" id="SSF54106">
    <property type="entry name" value="LysM domain"/>
    <property type="match status" value="1"/>
</dbReference>
<evidence type="ECO:0000313" key="4">
    <source>
        <dbReference type="Proteomes" id="UP000043699"/>
    </source>
</evidence>
<protein>
    <submittedName>
        <fullName evidence="3">LysM domain/BON superfamily protein</fullName>
    </submittedName>
</protein>
<dbReference type="PROSITE" id="PS51782">
    <property type="entry name" value="LYSM"/>
    <property type="match status" value="1"/>
</dbReference>
<feature type="region of interest" description="Disordered" evidence="1">
    <location>
        <begin position="229"/>
        <end position="253"/>
    </location>
</feature>
<feature type="domain" description="LysM" evidence="2">
    <location>
        <begin position="270"/>
        <end position="316"/>
    </location>
</feature>
<gene>
    <name evidence="3" type="ORF">BN1080_02023</name>
</gene>
<dbReference type="Gene3D" id="3.30.70.60">
    <property type="match status" value="1"/>
</dbReference>
<organism evidence="3 4">
    <name type="scientific">Planococcus massiliensis</name>
    <dbReference type="NCBI Taxonomy" id="1499687"/>
    <lineage>
        <taxon>Bacteria</taxon>
        <taxon>Bacillati</taxon>
        <taxon>Bacillota</taxon>
        <taxon>Bacilli</taxon>
        <taxon>Bacillales</taxon>
        <taxon>Caryophanaceae</taxon>
        <taxon>Planococcus</taxon>
    </lineage>
</organism>